<gene>
    <name evidence="1" type="ORF">ERS137941_01754</name>
    <name evidence="2" type="ORF">I6I39_08810</name>
</gene>
<dbReference type="RefSeq" id="WP_005161893.1">
    <property type="nucleotide sequence ID" value="NZ_CGBC01000021.1"/>
</dbReference>
<dbReference type="GeneID" id="31411029"/>
<dbReference type="EMBL" id="CGBR01000009">
    <property type="protein sequence ID" value="CFQ60984.1"/>
    <property type="molecule type" value="Genomic_DNA"/>
</dbReference>
<protein>
    <submittedName>
        <fullName evidence="1 2">Aldehyde dehydrogenase</fullName>
    </submittedName>
</protein>
<sequence length="110" mass="12189">MAYAKEEMIAALNTLSPELMRAVKIKMVVNEIYGNESPERMLGLLITAATAVATLYPLNMAKETILAELTLERPQPGYVDSDLNNSPITRTRLTEAIKAKRKKLNPTGEQ</sequence>
<name>A0A0E1NQC8_YEREN</name>
<dbReference type="EMBL" id="CP068146">
    <property type="protein sequence ID" value="QQU48761.1"/>
    <property type="molecule type" value="Genomic_DNA"/>
</dbReference>
<evidence type="ECO:0000313" key="3">
    <source>
        <dbReference type="Proteomes" id="UP000048841"/>
    </source>
</evidence>
<dbReference type="PATRIC" id="fig|630.129.peg.61"/>
<reference evidence="1 3" key="1">
    <citation type="submission" date="2015-03" db="EMBL/GenBank/DDBJ databases">
        <authorList>
            <person name="Murphy D."/>
        </authorList>
    </citation>
    <scope>NUCLEOTIDE SEQUENCE [LARGE SCALE GENOMIC DNA]</scope>
    <source>
        <strain evidence="1 3">IP26249</strain>
    </source>
</reference>
<dbReference type="Proteomes" id="UP000595309">
    <property type="component" value="Chromosome"/>
</dbReference>
<evidence type="ECO:0000313" key="1">
    <source>
        <dbReference type="EMBL" id="CFQ60984.1"/>
    </source>
</evidence>
<reference evidence="2 4" key="2">
    <citation type="submission" date="2021-01" db="EMBL/GenBank/DDBJ databases">
        <title>FDA dAtabase for Regulatory Grade micrObial Sequences (FDA-ARGOS): Supporting development and validation of Infectious Disease Dx tests.</title>
        <authorList>
            <person name="Blissenbach B."/>
            <person name="Krut O."/>
            <person name="Tallon L."/>
            <person name="Sadzewicz L."/>
            <person name="Zhao X."/>
            <person name="Boylan J."/>
            <person name="Ott S."/>
            <person name="Bowen H."/>
            <person name="Vavikolanu K."/>
            <person name="Mehta A."/>
            <person name="Aluvathingal J."/>
            <person name="Nadendla S."/>
            <person name="Yan Y."/>
            <person name="Sichtig H."/>
        </authorList>
    </citation>
    <scope>NUCLEOTIDE SEQUENCE [LARGE SCALE GENOMIC DNA]</scope>
    <source>
        <strain evidence="2 4">FDAARGOS_1082</strain>
    </source>
</reference>
<evidence type="ECO:0000313" key="4">
    <source>
        <dbReference type="Proteomes" id="UP000595309"/>
    </source>
</evidence>
<dbReference type="Proteomes" id="UP000048841">
    <property type="component" value="Unassembled WGS sequence"/>
</dbReference>
<organism evidence="1 3">
    <name type="scientific">Yersinia enterocolitica</name>
    <dbReference type="NCBI Taxonomy" id="630"/>
    <lineage>
        <taxon>Bacteria</taxon>
        <taxon>Pseudomonadati</taxon>
        <taxon>Pseudomonadota</taxon>
        <taxon>Gammaproteobacteria</taxon>
        <taxon>Enterobacterales</taxon>
        <taxon>Yersiniaceae</taxon>
        <taxon>Yersinia</taxon>
    </lineage>
</organism>
<evidence type="ECO:0000313" key="2">
    <source>
        <dbReference type="EMBL" id="QQU48761.1"/>
    </source>
</evidence>
<dbReference type="AlphaFoldDB" id="A0A0E1NQC8"/>
<dbReference type="KEGG" id="yet:CH48_1575"/>
<proteinExistence type="predicted"/>
<accession>A0A0E1NQC8</accession>